<evidence type="ECO:0000256" key="1">
    <source>
        <dbReference type="SAM" id="MobiDB-lite"/>
    </source>
</evidence>
<comment type="caution">
    <text evidence="3">The sequence shown here is derived from an EMBL/GenBank/DDBJ whole genome shotgun (WGS) entry which is preliminary data.</text>
</comment>
<proteinExistence type="predicted"/>
<feature type="region of interest" description="Disordered" evidence="1">
    <location>
        <begin position="207"/>
        <end position="258"/>
    </location>
</feature>
<dbReference type="Proteomes" id="UP001233999">
    <property type="component" value="Unassembled WGS sequence"/>
</dbReference>
<dbReference type="InterPro" id="IPR021567">
    <property type="entry name" value="LEDGF_IBD"/>
</dbReference>
<dbReference type="InterPro" id="IPR035441">
    <property type="entry name" value="TFIIS/LEDGF_dom_sf"/>
</dbReference>
<keyword evidence="4" id="KW-1185">Reference proteome</keyword>
<dbReference type="Gene3D" id="1.20.930.10">
    <property type="entry name" value="Conserved domain common to transcription factors TFIIS, elongin A, CRSP70"/>
    <property type="match status" value="1"/>
</dbReference>
<name>A0AAD7Z3L3_DIPPU</name>
<dbReference type="EMBL" id="JASPKZ010010699">
    <property type="protein sequence ID" value="KAJ9573459.1"/>
    <property type="molecule type" value="Genomic_DNA"/>
</dbReference>
<reference evidence="3" key="2">
    <citation type="submission" date="2023-05" db="EMBL/GenBank/DDBJ databases">
        <authorList>
            <person name="Fouks B."/>
        </authorList>
    </citation>
    <scope>NUCLEOTIDE SEQUENCE</scope>
    <source>
        <strain evidence="3">Stay&amp;Tobe</strain>
        <tissue evidence="3">Testes</tissue>
    </source>
</reference>
<dbReference type="SUPFAM" id="SSF140576">
    <property type="entry name" value="HIV integrase-binding domain"/>
    <property type="match status" value="1"/>
</dbReference>
<reference evidence="3" key="1">
    <citation type="journal article" date="2023" name="IScience">
        <title>Live-bearing cockroach genome reveals convergent evolutionary mechanisms linked to viviparity in insects and beyond.</title>
        <authorList>
            <person name="Fouks B."/>
            <person name="Harrison M.C."/>
            <person name="Mikhailova A.A."/>
            <person name="Marchal E."/>
            <person name="English S."/>
            <person name="Carruthers M."/>
            <person name="Jennings E.C."/>
            <person name="Chiamaka E.L."/>
            <person name="Frigard R.A."/>
            <person name="Pippel M."/>
            <person name="Attardo G.M."/>
            <person name="Benoit J.B."/>
            <person name="Bornberg-Bauer E."/>
            <person name="Tobe S.S."/>
        </authorList>
    </citation>
    <scope>NUCLEOTIDE SEQUENCE</scope>
    <source>
        <strain evidence="3">Stay&amp;Tobe</strain>
    </source>
</reference>
<feature type="compositionally biased region" description="Basic and acidic residues" evidence="1">
    <location>
        <begin position="221"/>
        <end position="233"/>
    </location>
</feature>
<feature type="non-terminal residue" evidence="3">
    <location>
        <position position="258"/>
    </location>
</feature>
<sequence length="258" mass="30184">NEKARVMWDEAVYRNALKLKDQIEKGEFIPDDIKRELDKKIHMKEEEKSIVKKDRILDRKKNKLKWLKLESRLVELDALVKSNLSLTKADPDRCLAHLDEISTLAIDPLMLKKHPQVVETIKKLRRYIGNTAEWNYNDEEKTRFATKASQIRDKADHIYNKFKAMFTVPEGRTFWQVFADHVTLFKQQTSHLSQDKLYSLTVDPNAKWSKANSGSSEEEQVESRKSQEERAADSEEGEEENRAPGVKKVTSRDDARRR</sequence>
<organism evidence="3 4">
    <name type="scientific">Diploptera punctata</name>
    <name type="common">Pacific beetle cockroach</name>
    <dbReference type="NCBI Taxonomy" id="6984"/>
    <lineage>
        <taxon>Eukaryota</taxon>
        <taxon>Metazoa</taxon>
        <taxon>Ecdysozoa</taxon>
        <taxon>Arthropoda</taxon>
        <taxon>Hexapoda</taxon>
        <taxon>Insecta</taxon>
        <taxon>Pterygota</taxon>
        <taxon>Neoptera</taxon>
        <taxon>Polyneoptera</taxon>
        <taxon>Dictyoptera</taxon>
        <taxon>Blattodea</taxon>
        <taxon>Blaberoidea</taxon>
        <taxon>Blaberidae</taxon>
        <taxon>Diplopterinae</taxon>
        <taxon>Diploptera</taxon>
    </lineage>
</organism>
<evidence type="ECO:0000259" key="2">
    <source>
        <dbReference type="Pfam" id="PF11467"/>
    </source>
</evidence>
<evidence type="ECO:0000313" key="4">
    <source>
        <dbReference type="Proteomes" id="UP001233999"/>
    </source>
</evidence>
<feature type="domain" description="Lens epithelium-derived growth factor integrase-binding" evidence="2">
    <location>
        <begin position="70"/>
        <end position="187"/>
    </location>
</feature>
<dbReference type="Pfam" id="PF11467">
    <property type="entry name" value="LEDGF"/>
    <property type="match status" value="1"/>
</dbReference>
<accession>A0AAD7Z3L3</accession>
<dbReference type="InterPro" id="IPR036218">
    <property type="entry name" value="HIVI-bd_sf"/>
</dbReference>
<protein>
    <recommendedName>
        <fullName evidence="2">Lens epithelium-derived growth factor integrase-binding domain-containing protein</fullName>
    </recommendedName>
</protein>
<gene>
    <name evidence="3" type="ORF">L9F63_009187</name>
</gene>
<evidence type="ECO:0000313" key="3">
    <source>
        <dbReference type="EMBL" id="KAJ9573459.1"/>
    </source>
</evidence>
<dbReference type="AlphaFoldDB" id="A0AAD7Z3L3"/>